<protein>
    <recommendedName>
        <fullName evidence="3">Putative gamma-glutamylcyclotransferase</fullName>
    </recommendedName>
</protein>
<dbReference type="CDD" id="cd06661">
    <property type="entry name" value="GGCT_like"/>
    <property type="match status" value="1"/>
</dbReference>
<dbReference type="SUPFAM" id="SSF110857">
    <property type="entry name" value="Gamma-glutamyl cyclotransferase-like"/>
    <property type="match status" value="1"/>
</dbReference>
<dbReference type="InterPro" id="IPR045038">
    <property type="entry name" value="AIG2-like"/>
</dbReference>
<dbReference type="PANTHER" id="PTHR31544">
    <property type="entry name" value="AIG2-LIKE PROTEIN D"/>
    <property type="match status" value="1"/>
</dbReference>
<reference evidence="5" key="1">
    <citation type="submission" date="2018-04" db="EMBL/GenBank/DDBJ databases">
        <title>Whole genome sequencing of Hypsizygus marmoreus.</title>
        <authorList>
            <person name="Choi I.-G."/>
            <person name="Min B."/>
            <person name="Kim J.-G."/>
            <person name="Kim S."/>
            <person name="Oh Y.-L."/>
            <person name="Kong W.-S."/>
            <person name="Park H."/>
            <person name="Jeong J."/>
            <person name="Song E.-S."/>
        </authorList>
    </citation>
    <scope>NUCLEOTIDE SEQUENCE [LARGE SCALE GENOMIC DNA]</scope>
    <source>
        <strain evidence="5">51987-8</strain>
    </source>
</reference>
<evidence type="ECO:0000313" key="5">
    <source>
        <dbReference type="EMBL" id="RDB25796.1"/>
    </source>
</evidence>
<evidence type="ECO:0000256" key="2">
    <source>
        <dbReference type="ARBA" id="ARBA00022679"/>
    </source>
</evidence>
<dbReference type="InterPro" id="IPR036568">
    <property type="entry name" value="GGCT-like_sf"/>
</dbReference>
<keyword evidence="2" id="KW-0808">Transferase</keyword>
<feature type="domain" description="Gamma-glutamylcyclotransferase AIG2-like" evidence="4">
    <location>
        <begin position="6"/>
        <end position="105"/>
    </location>
</feature>
<comment type="similarity">
    <text evidence="1">Belongs to the gamma-glutamylcyclotransferase family.</text>
</comment>
<evidence type="ECO:0000259" key="4">
    <source>
        <dbReference type="Pfam" id="PF06094"/>
    </source>
</evidence>
<dbReference type="Pfam" id="PF06094">
    <property type="entry name" value="GGACT"/>
    <property type="match status" value="1"/>
</dbReference>
<dbReference type="InParanoid" id="A0A369K4J0"/>
<dbReference type="Proteomes" id="UP000076154">
    <property type="component" value="Unassembled WGS sequence"/>
</dbReference>
<accession>A0A369K4J0</accession>
<evidence type="ECO:0000256" key="1">
    <source>
        <dbReference type="ARBA" id="ARBA00008861"/>
    </source>
</evidence>
<dbReference type="STRING" id="39966.A0A369K4J0"/>
<dbReference type="GO" id="GO:0016740">
    <property type="term" value="F:transferase activity"/>
    <property type="evidence" value="ECO:0007669"/>
    <property type="project" value="UniProtKB-KW"/>
</dbReference>
<name>A0A369K4J0_HYPMA</name>
<dbReference type="AlphaFoldDB" id="A0A369K4J0"/>
<proteinExistence type="inferred from homology"/>
<dbReference type="OrthoDB" id="1044435at2759"/>
<sequence length="184" mass="21250">MAMSAFFYGTLMHPKVLKRVIKNDGSHLEICPAVLLDYTRHKVKNAEYPGVIPYAEGRLLCRRELDVEEKSVRGTLVIGLTERDIQFLDYFEGSEYTREGIDVHPLDSLVNLNEYDKDDESLIPSKPPALPTPEELATPVKAEAYVYKYFTRLEAELWSFEEFVKKDAQKWYGPQKEDGDVRWA</sequence>
<organism evidence="5 6">
    <name type="scientific">Hypsizygus marmoreus</name>
    <name type="common">White beech mushroom</name>
    <name type="synonym">Agaricus marmoreus</name>
    <dbReference type="NCBI Taxonomy" id="39966"/>
    <lineage>
        <taxon>Eukaryota</taxon>
        <taxon>Fungi</taxon>
        <taxon>Dikarya</taxon>
        <taxon>Basidiomycota</taxon>
        <taxon>Agaricomycotina</taxon>
        <taxon>Agaricomycetes</taxon>
        <taxon>Agaricomycetidae</taxon>
        <taxon>Agaricales</taxon>
        <taxon>Tricholomatineae</taxon>
        <taxon>Lyophyllaceae</taxon>
        <taxon>Hypsizygus</taxon>
    </lineage>
</organism>
<evidence type="ECO:0000256" key="3">
    <source>
        <dbReference type="ARBA" id="ARBA00030602"/>
    </source>
</evidence>
<gene>
    <name evidence="5" type="ORF">Hypma_006604</name>
</gene>
<dbReference type="PANTHER" id="PTHR31544:SF2">
    <property type="entry name" value="AIG2-LIKE PROTEIN D"/>
    <property type="match status" value="1"/>
</dbReference>
<evidence type="ECO:0000313" key="6">
    <source>
        <dbReference type="Proteomes" id="UP000076154"/>
    </source>
</evidence>
<keyword evidence="6" id="KW-1185">Reference proteome</keyword>
<comment type="caution">
    <text evidence="5">The sequence shown here is derived from an EMBL/GenBank/DDBJ whole genome shotgun (WGS) entry which is preliminary data.</text>
</comment>
<dbReference type="InterPro" id="IPR013024">
    <property type="entry name" value="GGCT-like"/>
</dbReference>
<dbReference type="InterPro" id="IPR009288">
    <property type="entry name" value="AIG2-like_dom"/>
</dbReference>
<dbReference type="Gene3D" id="3.10.490.10">
    <property type="entry name" value="Gamma-glutamyl cyclotransferase-like"/>
    <property type="match status" value="1"/>
</dbReference>
<dbReference type="EMBL" id="LUEZ02000040">
    <property type="protein sequence ID" value="RDB25796.1"/>
    <property type="molecule type" value="Genomic_DNA"/>
</dbReference>